<evidence type="ECO:0000313" key="3">
    <source>
        <dbReference type="Proteomes" id="UP000749646"/>
    </source>
</evidence>
<proteinExistence type="predicted"/>
<evidence type="ECO:0000313" key="2">
    <source>
        <dbReference type="EMBL" id="KAF9914689.1"/>
    </source>
</evidence>
<reference evidence="2" key="1">
    <citation type="journal article" date="2020" name="Fungal Divers.">
        <title>Resolving the Mortierellaceae phylogeny through synthesis of multi-gene phylogenetics and phylogenomics.</title>
        <authorList>
            <person name="Vandepol N."/>
            <person name="Liber J."/>
            <person name="Desiro A."/>
            <person name="Na H."/>
            <person name="Kennedy M."/>
            <person name="Barry K."/>
            <person name="Grigoriev I.V."/>
            <person name="Miller A.N."/>
            <person name="O'Donnell K."/>
            <person name="Stajich J.E."/>
            <person name="Bonito G."/>
        </authorList>
    </citation>
    <scope>NUCLEOTIDE SEQUENCE</scope>
    <source>
        <strain evidence="2">MES-2147</strain>
    </source>
</reference>
<organism evidence="2 3">
    <name type="scientific">Modicella reniformis</name>
    <dbReference type="NCBI Taxonomy" id="1440133"/>
    <lineage>
        <taxon>Eukaryota</taxon>
        <taxon>Fungi</taxon>
        <taxon>Fungi incertae sedis</taxon>
        <taxon>Mucoromycota</taxon>
        <taxon>Mortierellomycotina</taxon>
        <taxon>Mortierellomycetes</taxon>
        <taxon>Mortierellales</taxon>
        <taxon>Mortierellaceae</taxon>
        <taxon>Modicella</taxon>
    </lineage>
</organism>
<dbReference type="AlphaFoldDB" id="A0A9P6IKE4"/>
<sequence>MDGRPRRPPPPPEDLSPALYDFESPPSPLGPHQQPPRFSHQPPTRISQQSSTVYSPHDAYRQPSPHDAYRQPSPEMIESHYSRP</sequence>
<evidence type="ECO:0000256" key="1">
    <source>
        <dbReference type="SAM" id="MobiDB-lite"/>
    </source>
</evidence>
<comment type="caution">
    <text evidence="2">The sequence shown here is derived from an EMBL/GenBank/DDBJ whole genome shotgun (WGS) entry which is preliminary data.</text>
</comment>
<dbReference type="EMBL" id="JAAAHW010012361">
    <property type="protein sequence ID" value="KAF9914689.1"/>
    <property type="molecule type" value="Genomic_DNA"/>
</dbReference>
<feature type="region of interest" description="Disordered" evidence="1">
    <location>
        <begin position="1"/>
        <end position="84"/>
    </location>
</feature>
<dbReference type="Proteomes" id="UP000749646">
    <property type="component" value="Unassembled WGS sequence"/>
</dbReference>
<name>A0A9P6IKE4_9FUNG</name>
<feature type="compositionally biased region" description="Polar residues" evidence="1">
    <location>
        <begin position="41"/>
        <end position="54"/>
    </location>
</feature>
<feature type="non-terminal residue" evidence="2">
    <location>
        <position position="84"/>
    </location>
</feature>
<keyword evidence="3" id="KW-1185">Reference proteome</keyword>
<accession>A0A9P6IKE4</accession>
<gene>
    <name evidence="2" type="ORF">BGZ65_001078</name>
</gene>
<protein>
    <submittedName>
        <fullName evidence="2">Uncharacterized protein</fullName>
    </submittedName>
</protein>